<accession>A0ACB8YA00</accession>
<protein>
    <submittedName>
        <fullName evidence="1">Uncharacterized protein</fullName>
    </submittedName>
</protein>
<evidence type="ECO:0000313" key="2">
    <source>
        <dbReference type="Proteomes" id="UP001055879"/>
    </source>
</evidence>
<keyword evidence="2" id="KW-1185">Reference proteome</keyword>
<dbReference type="EMBL" id="CM042059">
    <property type="protein sequence ID" value="KAI3681918.1"/>
    <property type="molecule type" value="Genomic_DNA"/>
</dbReference>
<organism evidence="1 2">
    <name type="scientific">Arctium lappa</name>
    <name type="common">Greater burdock</name>
    <name type="synonym">Lappa major</name>
    <dbReference type="NCBI Taxonomy" id="4217"/>
    <lineage>
        <taxon>Eukaryota</taxon>
        <taxon>Viridiplantae</taxon>
        <taxon>Streptophyta</taxon>
        <taxon>Embryophyta</taxon>
        <taxon>Tracheophyta</taxon>
        <taxon>Spermatophyta</taxon>
        <taxon>Magnoliopsida</taxon>
        <taxon>eudicotyledons</taxon>
        <taxon>Gunneridae</taxon>
        <taxon>Pentapetalae</taxon>
        <taxon>asterids</taxon>
        <taxon>campanulids</taxon>
        <taxon>Asterales</taxon>
        <taxon>Asteraceae</taxon>
        <taxon>Carduoideae</taxon>
        <taxon>Cardueae</taxon>
        <taxon>Arctiinae</taxon>
        <taxon>Arctium</taxon>
    </lineage>
</organism>
<gene>
    <name evidence="1" type="ORF">L6452_36725</name>
</gene>
<comment type="caution">
    <text evidence="1">The sequence shown here is derived from an EMBL/GenBank/DDBJ whole genome shotgun (WGS) entry which is preliminary data.</text>
</comment>
<evidence type="ECO:0000313" key="1">
    <source>
        <dbReference type="EMBL" id="KAI3681918.1"/>
    </source>
</evidence>
<proteinExistence type="predicted"/>
<reference evidence="1 2" key="2">
    <citation type="journal article" date="2022" name="Mol. Ecol. Resour.">
        <title>The genomes of chicory, endive, great burdock and yacon provide insights into Asteraceae paleo-polyploidization history and plant inulin production.</title>
        <authorList>
            <person name="Fan W."/>
            <person name="Wang S."/>
            <person name="Wang H."/>
            <person name="Wang A."/>
            <person name="Jiang F."/>
            <person name="Liu H."/>
            <person name="Zhao H."/>
            <person name="Xu D."/>
            <person name="Zhang Y."/>
        </authorList>
    </citation>
    <scope>NUCLEOTIDE SEQUENCE [LARGE SCALE GENOMIC DNA]</scope>
    <source>
        <strain evidence="2">cv. Niubang</strain>
    </source>
</reference>
<sequence length="205" mass="23165">MAVLSSTIHPSPSRSSRNPPLQIPPWSPDSSKLLDPNPKTRMSIETLMGLSWFKKSLRSDPLELFSGESETFTEDHIKYKTQMNAFDIISMSSGLNLSDIFEEKIVRKERRFTSTATAEEIEKRVAEVGERLGYRSKKMKDKENWNRDVVGLVKGRVMVLAKVLEVAVELLLVEMTVVGGGDGFGDVEWEELMVGFQDLVVSWHC</sequence>
<reference evidence="2" key="1">
    <citation type="journal article" date="2022" name="Mol. Ecol. Resour.">
        <title>The genomes of chicory, endive, great burdock and yacon provide insights into Asteraceae palaeo-polyploidization history and plant inulin production.</title>
        <authorList>
            <person name="Fan W."/>
            <person name="Wang S."/>
            <person name="Wang H."/>
            <person name="Wang A."/>
            <person name="Jiang F."/>
            <person name="Liu H."/>
            <person name="Zhao H."/>
            <person name="Xu D."/>
            <person name="Zhang Y."/>
        </authorList>
    </citation>
    <scope>NUCLEOTIDE SEQUENCE [LARGE SCALE GENOMIC DNA]</scope>
    <source>
        <strain evidence="2">cv. Niubang</strain>
    </source>
</reference>
<name>A0ACB8YA00_ARCLA</name>
<dbReference type="Proteomes" id="UP001055879">
    <property type="component" value="Linkage Group LG13"/>
</dbReference>